<dbReference type="STRING" id="561365.SAMN05660866_01495"/>
<name>A0A1T5BAM1_9FLAO</name>
<dbReference type="AlphaFoldDB" id="A0A1T5BAM1"/>
<dbReference type="Pfam" id="PF18950">
    <property type="entry name" value="DUF5694"/>
    <property type="match status" value="1"/>
</dbReference>
<evidence type="ECO:0000313" key="2">
    <source>
        <dbReference type="Proteomes" id="UP000190339"/>
    </source>
</evidence>
<gene>
    <name evidence="1" type="ORF">SAMN05660866_01495</name>
</gene>
<proteinExistence type="predicted"/>
<dbReference type="PROSITE" id="PS51257">
    <property type="entry name" value="PROKAR_LIPOPROTEIN"/>
    <property type="match status" value="1"/>
</dbReference>
<dbReference type="InterPro" id="IPR043749">
    <property type="entry name" value="DUF5694"/>
</dbReference>
<sequence>MKKLIYILSFTLLGCTNSVPENSIEKVPVVDSKKLDKIQVLNVGFFHFGSTSDATKVEFDENNAKEQEEIRKLSIQLAKFKPTIICLEYLPEIDNDINKAYQDFLKNPSELSMQYGELSMVGFDVARMSGLVKVYGIDNHMNYNYSVGDFIENSPELTNAIDPATYLEITNNPLKAYPELEKRSSNFDNLSLLEKLALINNPIMLDYSLNANADKLFYVGIDDNFVGADQAALFYHRNMKIYSNLNRIKMNKNDRVLILMGSAHTAMLREFMNRSPKYEMVNSLDYLK</sequence>
<reference evidence="2" key="1">
    <citation type="submission" date="2017-02" db="EMBL/GenBank/DDBJ databases">
        <authorList>
            <person name="Varghese N."/>
            <person name="Submissions S."/>
        </authorList>
    </citation>
    <scope>NUCLEOTIDE SEQUENCE [LARGE SCALE GENOMIC DNA]</scope>
    <source>
        <strain evidence="2">DSM 23546</strain>
    </source>
</reference>
<accession>A0A1T5BAM1</accession>
<keyword evidence="2" id="KW-1185">Reference proteome</keyword>
<dbReference type="Proteomes" id="UP000190339">
    <property type="component" value="Unassembled WGS sequence"/>
</dbReference>
<dbReference type="RefSeq" id="WP_079511981.1">
    <property type="nucleotide sequence ID" value="NZ_FUYL01000004.1"/>
</dbReference>
<dbReference type="OrthoDB" id="7055505at2"/>
<organism evidence="1 2">
    <name type="scientific">Maribacter arcticus</name>
    <dbReference type="NCBI Taxonomy" id="561365"/>
    <lineage>
        <taxon>Bacteria</taxon>
        <taxon>Pseudomonadati</taxon>
        <taxon>Bacteroidota</taxon>
        <taxon>Flavobacteriia</taxon>
        <taxon>Flavobacteriales</taxon>
        <taxon>Flavobacteriaceae</taxon>
        <taxon>Maribacter</taxon>
    </lineage>
</organism>
<evidence type="ECO:0000313" key="1">
    <source>
        <dbReference type="EMBL" id="SKB44324.1"/>
    </source>
</evidence>
<dbReference type="EMBL" id="FUYL01000004">
    <property type="protein sequence ID" value="SKB44324.1"/>
    <property type="molecule type" value="Genomic_DNA"/>
</dbReference>
<protein>
    <submittedName>
        <fullName evidence="1">Uncharacterized protein</fullName>
    </submittedName>
</protein>